<evidence type="ECO:0000256" key="7">
    <source>
        <dbReference type="ARBA" id="ARBA00023242"/>
    </source>
</evidence>
<dbReference type="EMBL" id="HBFP01004865">
    <property type="protein sequence ID" value="CAD8819068.1"/>
    <property type="molecule type" value="Transcribed_RNA"/>
</dbReference>
<dbReference type="InterPro" id="IPR013087">
    <property type="entry name" value="Znf_C2H2_type"/>
</dbReference>
<sequence>MLLHVMASSCSLTEDVVRPTQDCSFLYASLQRVFDSSLATSWLLERTAQYDYSRSINESNPNPDQLMNQFCSSDELSAAVGFTYSISPSVETKTYSSEQSSDAKTHSSTPHAPQSARMKTLLIPKLKTGSFVLGTLFMREPHVQFSFPEGVSPGFVRRFVVDLDAEQSALVLIVFTRYSNLQSVVEVRRVDRSGVFTGVYLWFDRCEPYEFPSKLIQKVFFTDDPLHLRCDFCTLRNLSDCSCPDTFRKRAATAAECDELKRKSQHSFSDWVSQLITTRKPMTVMNIASFDTSKRPIRSAQVLTSISFLRNNDEELMEMKRVFVQFVFGTYSHLQRNNLSPHTSSSGRVSLKALTVCSQPSETENSIQNNRSSVHFSPAGIGFEDQSGTSQEVNETKDLFALLNSSLVDTFQALERDLSPVAACEQEQETCGVHEIKTHSEPSTRVNVKKRKNAHGELSSSNSISDDGLRSTQRIKTVQGDSGGDWMAFGEYISYISGSIDNGWLCRTCDFVCNEKNALLEHVFSMHLKSLGSCCPVCKREFSTGSNLRQHIRLVHIDLRLHSCPQCGSSFKLKSKLRRHERNVHSTPTSEHLKDK</sequence>
<dbReference type="InterPro" id="IPR036236">
    <property type="entry name" value="Znf_C2H2_sf"/>
</dbReference>
<accession>A0A7S0ZEA6</accession>
<dbReference type="Gene3D" id="3.30.160.60">
    <property type="entry name" value="Classic Zinc Finger"/>
    <property type="match status" value="2"/>
</dbReference>
<reference evidence="11" key="1">
    <citation type="submission" date="2021-01" db="EMBL/GenBank/DDBJ databases">
        <authorList>
            <person name="Corre E."/>
            <person name="Pelletier E."/>
            <person name="Niang G."/>
            <person name="Scheremetjew M."/>
            <person name="Finn R."/>
            <person name="Kale V."/>
            <person name="Holt S."/>
            <person name="Cochrane G."/>
            <person name="Meng A."/>
            <person name="Brown T."/>
            <person name="Cohen L."/>
        </authorList>
    </citation>
    <scope>NUCLEOTIDE SEQUENCE</scope>
    <source>
        <strain evidence="11">CCMP3278</strain>
    </source>
</reference>
<evidence type="ECO:0000256" key="6">
    <source>
        <dbReference type="ARBA" id="ARBA00023125"/>
    </source>
</evidence>
<evidence type="ECO:0000259" key="10">
    <source>
        <dbReference type="PROSITE" id="PS50157"/>
    </source>
</evidence>
<dbReference type="GO" id="GO:0006357">
    <property type="term" value="P:regulation of transcription by RNA polymerase II"/>
    <property type="evidence" value="ECO:0007669"/>
    <property type="project" value="TreeGrafter"/>
</dbReference>
<evidence type="ECO:0000256" key="9">
    <source>
        <dbReference type="SAM" id="MobiDB-lite"/>
    </source>
</evidence>
<dbReference type="Pfam" id="PF00096">
    <property type="entry name" value="zf-C2H2"/>
    <property type="match status" value="2"/>
</dbReference>
<evidence type="ECO:0000256" key="8">
    <source>
        <dbReference type="PROSITE-ProRule" id="PRU00042"/>
    </source>
</evidence>
<feature type="domain" description="C2H2-type" evidence="10">
    <location>
        <begin position="562"/>
        <end position="590"/>
    </location>
</feature>
<evidence type="ECO:0000256" key="5">
    <source>
        <dbReference type="ARBA" id="ARBA00022833"/>
    </source>
</evidence>
<keyword evidence="3" id="KW-0677">Repeat</keyword>
<dbReference type="GO" id="GO:0005634">
    <property type="term" value="C:nucleus"/>
    <property type="evidence" value="ECO:0007669"/>
    <property type="project" value="UniProtKB-SubCell"/>
</dbReference>
<evidence type="ECO:0000256" key="3">
    <source>
        <dbReference type="ARBA" id="ARBA00022737"/>
    </source>
</evidence>
<keyword evidence="4 8" id="KW-0863">Zinc-finger</keyword>
<name>A0A7S0ZEA6_9RHOD</name>
<dbReference type="GO" id="GO:0008270">
    <property type="term" value="F:zinc ion binding"/>
    <property type="evidence" value="ECO:0007669"/>
    <property type="project" value="UniProtKB-KW"/>
</dbReference>
<proteinExistence type="predicted"/>
<dbReference type="SUPFAM" id="SSF57667">
    <property type="entry name" value="beta-beta-alpha zinc fingers"/>
    <property type="match status" value="1"/>
</dbReference>
<comment type="subcellular location">
    <subcellularLocation>
        <location evidence="1">Nucleus</location>
    </subcellularLocation>
</comment>
<feature type="compositionally biased region" description="Polar residues" evidence="9">
    <location>
        <begin position="95"/>
        <end position="112"/>
    </location>
</feature>
<protein>
    <recommendedName>
        <fullName evidence="10">C2H2-type domain-containing protein</fullName>
    </recommendedName>
</protein>
<evidence type="ECO:0000313" key="11">
    <source>
        <dbReference type="EMBL" id="CAD8819068.1"/>
    </source>
</evidence>
<keyword evidence="6" id="KW-0238">DNA-binding</keyword>
<dbReference type="AlphaFoldDB" id="A0A7S0ZEA6"/>
<feature type="compositionally biased region" description="Polar residues" evidence="9">
    <location>
        <begin position="458"/>
        <end position="470"/>
    </location>
</feature>
<feature type="region of interest" description="Disordered" evidence="9">
    <location>
        <begin position="95"/>
        <end position="115"/>
    </location>
</feature>
<evidence type="ECO:0000256" key="4">
    <source>
        <dbReference type="ARBA" id="ARBA00022771"/>
    </source>
</evidence>
<dbReference type="PANTHER" id="PTHR24404:SF114">
    <property type="entry name" value="KLUMPFUSS, ISOFORM B-RELATED"/>
    <property type="match status" value="1"/>
</dbReference>
<gene>
    <name evidence="11" type="ORF">TOLI1172_LOCUS3457</name>
</gene>
<organism evidence="11">
    <name type="scientific">Timspurckia oligopyrenoides</name>
    <dbReference type="NCBI Taxonomy" id="708627"/>
    <lineage>
        <taxon>Eukaryota</taxon>
        <taxon>Rhodophyta</taxon>
        <taxon>Bangiophyceae</taxon>
        <taxon>Porphyridiales</taxon>
        <taxon>Porphyridiaceae</taxon>
        <taxon>Timspurckia</taxon>
    </lineage>
</organism>
<dbReference type="GO" id="GO:0003700">
    <property type="term" value="F:DNA-binding transcription factor activity"/>
    <property type="evidence" value="ECO:0007669"/>
    <property type="project" value="TreeGrafter"/>
</dbReference>
<evidence type="ECO:0000256" key="1">
    <source>
        <dbReference type="ARBA" id="ARBA00004123"/>
    </source>
</evidence>
<evidence type="ECO:0000256" key="2">
    <source>
        <dbReference type="ARBA" id="ARBA00022723"/>
    </source>
</evidence>
<dbReference type="PROSITE" id="PS50157">
    <property type="entry name" value="ZINC_FINGER_C2H2_2"/>
    <property type="match status" value="2"/>
</dbReference>
<keyword evidence="7" id="KW-0539">Nucleus</keyword>
<feature type="region of interest" description="Disordered" evidence="9">
    <location>
        <begin position="442"/>
        <end position="470"/>
    </location>
</feature>
<dbReference type="PANTHER" id="PTHR24404">
    <property type="entry name" value="ZINC FINGER PROTEIN"/>
    <property type="match status" value="1"/>
</dbReference>
<keyword evidence="2" id="KW-0479">Metal-binding</keyword>
<dbReference type="InterPro" id="IPR050589">
    <property type="entry name" value="Ikaros_C2H2-ZF"/>
</dbReference>
<dbReference type="GO" id="GO:0000978">
    <property type="term" value="F:RNA polymerase II cis-regulatory region sequence-specific DNA binding"/>
    <property type="evidence" value="ECO:0007669"/>
    <property type="project" value="TreeGrafter"/>
</dbReference>
<keyword evidence="5" id="KW-0862">Zinc</keyword>
<feature type="domain" description="C2H2-type" evidence="10">
    <location>
        <begin position="533"/>
        <end position="561"/>
    </location>
</feature>
<dbReference type="FunFam" id="3.30.160.60:FF:000100">
    <property type="entry name" value="Zinc finger 45-like"/>
    <property type="match status" value="1"/>
</dbReference>
<dbReference type="SMART" id="SM00355">
    <property type="entry name" value="ZnF_C2H2"/>
    <property type="match status" value="3"/>
</dbReference>
<dbReference type="PROSITE" id="PS00028">
    <property type="entry name" value="ZINC_FINGER_C2H2_1"/>
    <property type="match status" value="2"/>
</dbReference>